<dbReference type="AlphaFoldDB" id="A0A2W2DRV0"/>
<comment type="caution">
    <text evidence="1">The sequence shown here is derived from an EMBL/GenBank/DDBJ whole genome shotgun (WGS) entry which is preliminary data.</text>
</comment>
<dbReference type="OrthoDB" id="3393840at2"/>
<evidence type="ECO:0000313" key="1">
    <source>
        <dbReference type="EMBL" id="PZG03760.1"/>
    </source>
</evidence>
<protein>
    <submittedName>
        <fullName evidence="1">Uncharacterized protein</fullName>
    </submittedName>
</protein>
<keyword evidence="2" id="KW-1185">Reference proteome</keyword>
<evidence type="ECO:0000313" key="2">
    <source>
        <dbReference type="Proteomes" id="UP000248924"/>
    </source>
</evidence>
<sequence length="65" mass="7287">MRLLLRGGPGDGQVVTGGGETVIWRACLYEVTTEIAHRQGHDLRVYRHRPDCCEPHGRGAEDRCE</sequence>
<gene>
    <name evidence="1" type="ORF">C1I95_33655</name>
</gene>
<name>A0A2W2DRV0_9ACTN</name>
<proteinExistence type="predicted"/>
<organism evidence="1 2">
    <name type="scientific">Micromonospora craterilacus</name>
    <dbReference type="NCBI Taxonomy" id="1655439"/>
    <lineage>
        <taxon>Bacteria</taxon>
        <taxon>Bacillati</taxon>
        <taxon>Actinomycetota</taxon>
        <taxon>Actinomycetes</taxon>
        <taxon>Micromonosporales</taxon>
        <taxon>Micromonosporaceae</taxon>
        <taxon>Micromonospora</taxon>
    </lineage>
</organism>
<dbReference type="RefSeq" id="WP_111220130.1">
    <property type="nucleotide sequence ID" value="NZ_POTY01000446.1"/>
</dbReference>
<reference evidence="1 2" key="1">
    <citation type="submission" date="2018-01" db="EMBL/GenBank/DDBJ databases">
        <title>Draft genome sequence of Jishengella sp. NA12.</title>
        <authorList>
            <person name="Sahin N."/>
            <person name="Ay H."/>
            <person name="Saygin H."/>
        </authorList>
    </citation>
    <scope>NUCLEOTIDE SEQUENCE [LARGE SCALE GENOMIC DNA]</scope>
    <source>
        <strain evidence="1 2">NA12</strain>
    </source>
</reference>
<accession>A0A2W2DRV0</accession>
<dbReference type="Proteomes" id="UP000248924">
    <property type="component" value="Unassembled WGS sequence"/>
</dbReference>
<dbReference type="EMBL" id="POTY01000446">
    <property type="protein sequence ID" value="PZG03760.1"/>
    <property type="molecule type" value="Genomic_DNA"/>
</dbReference>